<dbReference type="GeneID" id="14552183"/>
<feature type="domain" description="HMA" evidence="1">
    <location>
        <begin position="18"/>
        <end position="79"/>
    </location>
</feature>
<dbReference type="GO" id="GO:0046872">
    <property type="term" value="F:metal ion binding"/>
    <property type="evidence" value="ECO:0007669"/>
    <property type="project" value="InterPro"/>
</dbReference>
<proteinExistence type="predicted"/>
<dbReference type="PaxDb" id="1435377-SUSAZ_08010"/>
<dbReference type="STRING" id="1435377.SUSAZ_08010"/>
<gene>
    <name evidence="2" type="ORF">ATY89_09660</name>
    <name evidence="3" type="ORF">ATZ20_01220</name>
</gene>
<accession>A0A0U3H5I8</accession>
<dbReference type="Proteomes" id="UP000065473">
    <property type="component" value="Chromosome"/>
</dbReference>
<reference evidence="4 5" key="1">
    <citation type="submission" date="2015-12" db="EMBL/GenBank/DDBJ databases">
        <title>A stable core within a dynamic pangenome in Sulfolobus acidocaldarius.</title>
        <authorList>
            <person name="Anderson R."/>
            <person name="Kouris A."/>
            <person name="Seward C."/>
            <person name="Campbell K."/>
            <person name="Whitaker R."/>
        </authorList>
    </citation>
    <scope>NUCLEOTIDE SEQUENCE [LARGE SCALE GENOMIC DNA]</scope>
    <source>
        <strain evidence="2 5">GG12-C01-09</strain>
        <strain evidence="3 4">NG05B_CO5_07</strain>
    </source>
</reference>
<evidence type="ECO:0000313" key="5">
    <source>
        <dbReference type="Proteomes" id="UP000065473"/>
    </source>
</evidence>
<dbReference type="EMBL" id="CP013695">
    <property type="protein sequence ID" value="ALU30892.1"/>
    <property type="molecule type" value="Genomic_DNA"/>
</dbReference>
<evidence type="ECO:0000259" key="1">
    <source>
        <dbReference type="Pfam" id="PF00403"/>
    </source>
</evidence>
<sequence>MDEFNKKEINNELRVMRFQVFDVECGNCVYKIKRALATLPDVVDINITPDFDNSKAVVILRYKGNLDKREIEEILKEISEESPYHEYKAVWES</sequence>
<dbReference type="OrthoDB" id="35678at2157"/>
<name>A0A0U3H5I8_9CREN</name>
<dbReference type="Pfam" id="PF00403">
    <property type="entry name" value="HMA"/>
    <property type="match status" value="1"/>
</dbReference>
<dbReference type="Gene3D" id="3.30.70.100">
    <property type="match status" value="1"/>
</dbReference>
<dbReference type="Proteomes" id="UP000060043">
    <property type="component" value="Chromosome"/>
</dbReference>
<dbReference type="InterPro" id="IPR036163">
    <property type="entry name" value="HMA_dom_sf"/>
</dbReference>
<dbReference type="InterPro" id="IPR006121">
    <property type="entry name" value="HMA_dom"/>
</dbReference>
<dbReference type="OMA" id="ESPYHEY"/>
<evidence type="ECO:0000313" key="4">
    <source>
        <dbReference type="Proteomes" id="UP000060043"/>
    </source>
</evidence>
<protein>
    <recommendedName>
        <fullName evidence="1">HMA domain-containing protein</fullName>
    </recommendedName>
</protein>
<dbReference type="EMBL" id="CP013694">
    <property type="protein sequence ID" value="ALU30175.1"/>
    <property type="molecule type" value="Genomic_DNA"/>
</dbReference>
<dbReference type="SUPFAM" id="SSF55008">
    <property type="entry name" value="HMA, heavy metal-associated domain"/>
    <property type="match status" value="1"/>
</dbReference>
<dbReference type="AlphaFoldDB" id="A0A0U3H5I8"/>
<dbReference type="RefSeq" id="WP_011278502.1">
    <property type="nucleotide sequence ID" value="NZ_BHWZ01000004.1"/>
</dbReference>
<organism evidence="2 5">
    <name type="scientific">Sulfolobus acidocaldarius</name>
    <dbReference type="NCBI Taxonomy" id="2285"/>
    <lineage>
        <taxon>Archaea</taxon>
        <taxon>Thermoproteota</taxon>
        <taxon>Thermoprotei</taxon>
        <taxon>Sulfolobales</taxon>
        <taxon>Sulfolobaceae</taxon>
        <taxon>Sulfolobus</taxon>
    </lineage>
</organism>
<evidence type="ECO:0000313" key="2">
    <source>
        <dbReference type="EMBL" id="ALU30175.1"/>
    </source>
</evidence>
<evidence type="ECO:0000313" key="3">
    <source>
        <dbReference type="EMBL" id="ALU30892.1"/>
    </source>
</evidence>
<dbReference type="CDD" id="cd00371">
    <property type="entry name" value="HMA"/>
    <property type="match status" value="1"/>
</dbReference>